<evidence type="ECO:0000256" key="7">
    <source>
        <dbReference type="ARBA" id="ARBA00023242"/>
    </source>
</evidence>
<protein>
    <recommendedName>
        <fullName evidence="9">Small nuclear ribonucleoprotein G</fullName>
        <shortName evidence="9">snRNP-G</shortName>
    </recommendedName>
</protein>
<dbReference type="PANTHER" id="PTHR10553">
    <property type="entry name" value="SMALL NUCLEAR RIBONUCLEOPROTEIN"/>
    <property type="match status" value="1"/>
</dbReference>
<dbReference type="OrthoDB" id="2146at2759"/>
<evidence type="ECO:0000256" key="6">
    <source>
        <dbReference type="ARBA" id="ARBA00023187"/>
    </source>
</evidence>
<sequence>MLRICIYNYPSYYLNSRRATMSRAHPPDLKKLMDKRLLLKLNGNRTVTGILRGFDPFMNIVLDETVESCRDGLKKRIGIVVIRGNSIVLMEALDLVTQA</sequence>
<dbReference type="InterPro" id="IPR044641">
    <property type="entry name" value="Lsm7/SmG-like"/>
</dbReference>
<dbReference type="GO" id="GO:0000387">
    <property type="term" value="P:spliceosomal snRNP assembly"/>
    <property type="evidence" value="ECO:0007669"/>
    <property type="project" value="UniProtKB-UniRule"/>
</dbReference>
<keyword evidence="7 9" id="KW-0539">Nucleus</keyword>
<evidence type="ECO:0000256" key="3">
    <source>
        <dbReference type="ARBA" id="ARBA00022664"/>
    </source>
</evidence>
<keyword evidence="6 9" id="KW-0508">mRNA splicing</keyword>
<dbReference type="FunFam" id="2.30.30.100:FF:000017">
    <property type="entry name" value="Small nuclear ribonucleoprotein G"/>
    <property type="match status" value="1"/>
</dbReference>
<dbReference type="GO" id="GO:0005685">
    <property type="term" value="C:U1 snRNP"/>
    <property type="evidence" value="ECO:0007669"/>
    <property type="project" value="TreeGrafter"/>
</dbReference>
<dbReference type="EMBL" id="CAJVCH010557238">
    <property type="protein sequence ID" value="CAG7830712.1"/>
    <property type="molecule type" value="Genomic_DNA"/>
</dbReference>
<evidence type="ECO:0000256" key="1">
    <source>
        <dbReference type="ARBA" id="ARBA00004123"/>
    </source>
</evidence>
<dbReference type="PANTHER" id="PTHR10553:SF2">
    <property type="entry name" value="SMALL NUCLEAR RIBONUCLEOPROTEIN G"/>
    <property type="match status" value="1"/>
</dbReference>
<comment type="similarity">
    <text evidence="2 9">Belongs to the snRNP Sm proteins family.</text>
</comment>
<keyword evidence="3 9" id="KW-0507">mRNA processing</keyword>
<proteinExistence type="inferred from homology"/>
<evidence type="ECO:0000256" key="5">
    <source>
        <dbReference type="ARBA" id="ARBA00022884"/>
    </source>
</evidence>
<dbReference type="SMART" id="SM00651">
    <property type="entry name" value="Sm"/>
    <property type="match status" value="1"/>
</dbReference>
<dbReference type="GO" id="GO:0003723">
    <property type="term" value="F:RNA binding"/>
    <property type="evidence" value="ECO:0007669"/>
    <property type="project" value="UniProtKB-UniRule"/>
</dbReference>
<dbReference type="Pfam" id="PF01423">
    <property type="entry name" value="LSM"/>
    <property type="match status" value="1"/>
</dbReference>
<dbReference type="InterPro" id="IPR047575">
    <property type="entry name" value="Sm"/>
</dbReference>
<dbReference type="GO" id="GO:0097526">
    <property type="term" value="C:spliceosomal tri-snRNP complex"/>
    <property type="evidence" value="ECO:0007669"/>
    <property type="project" value="TreeGrafter"/>
</dbReference>
<organism evidence="11 12">
    <name type="scientific">Allacma fusca</name>
    <dbReference type="NCBI Taxonomy" id="39272"/>
    <lineage>
        <taxon>Eukaryota</taxon>
        <taxon>Metazoa</taxon>
        <taxon>Ecdysozoa</taxon>
        <taxon>Arthropoda</taxon>
        <taxon>Hexapoda</taxon>
        <taxon>Collembola</taxon>
        <taxon>Symphypleona</taxon>
        <taxon>Sminthuridae</taxon>
        <taxon>Allacma</taxon>
    </lineage>
</organism>
<evidence type="ECO:0000256" key="2">
    <source>
        <dbReference type="ARBA" id="ARBA00006850"/>
    </source>
</evidence>
<keyword evidence="4 9" id="KW-0747">Spliceosome</keyword>
<comment type="subcellular location">
    <subcellularLocation>
        <location evidence="1 9">Nucleus</location>
    </subcellularLocation>
</comment>
<evidence type="ECO:0000256" key="8">
    <source>
        <dbReference type="ARBA" id="ARBA00023274"/>
    </source>
</evidence>
<keyword evidence="5 9" id="KW-0694">RNA-binding</keyword>
<evidence type="ECO:0000313" key="11">
    <source>
        <dbReference type="EMBL" id="CAG7830712.1"/>
    </source>
</evidence>
<evidence type="ECO:0000259" key="10">
    <source>
        <dbReference type="PROSITE" id="PS52002"/>
    </source>
</evidence>
<name>A0A8J2PW87_9HEXA</name>
<dbReference type="AlphaFoldDB" id="A0A8J2PW87"/>
<comment type="caution">
    <text evidence="11">The sequence shown here is derived from an EMBL/GenBank/DDBJ whole genome shotgun (WGS) entry which is preliminary data.</text>
</comment>
<dbReference type="GO" id="GO:0034719">
    <property type="term" value="C:SMN-Sm protein complex"/>
    <property type="evidence" value="ECO:0007669"/>
    <property type="project" value="TreeGrafter"/>
</dbReference>
<keyword evidence="8 9" id="KW-0687">Ribonucleoprotein</keyword>
<evidence type="ECO:0000256" key="9">
    <source>
        <dbReference type="RuleBase" id="RU365052"/>
    </source>
</evidence>
<dbReference type="Proteomes" id="UP000708208">
    <property type="component" value="Unassembled WGS sequence"/>
</dbReference>
<dbReference type="GO" id="GO:0005687">
    <property type="term" value="C:U4 snRNP"/>
    <property type="evidence" value="ECO:0007669"/>
    <property type="project" value="TreeGrafter"/>
</dbReference>
<dbReference type="GO" id="GO:0005689">
    <property type="term" value="C:U12-type spliceosomal complex"/>
    <property type="evidence" value="ECO:0007669"/>
    <property type="project" value="TreeGrafter"/>
</dbReference>
<dbReference type="InterPro" id="IPR034098">
    <property type="entry name" value="Sm_G"/>
</dbReference>
<evidence type="ECO:0000313" key="12">
    <source>
        <dbReference type="Proteomes" id="UP000708208"/>
    </source>
</evidence>
<reference evidence="11" key="1">
    <citation type="submission" date="2021-06" db="EMBL/GenBank/DDBJ databases">
        <authorList>
            <person name="Hodson N. C."/>
            <person name="Mongue J. A."/>
            <person name="Jaron S. K."/>
        </authorList>
    </citation>
    <scope>NUCLEOTIDE SEQUENCE</scope>
</reference>
<keyword evidence="12" id="KW-1185">Reference proteome</keyword>
<feature type="domain" description="Sm" evidence="10">
    <location>
        <begin position="24"/>
        <end position="96"/>
    </location>
</feature>
<dbReference type="GO" id="GO:0071004">
    <property type="term" value="C:U2-type prespliceosome"/>
    <property type="evidence" value="ECO:0007669"/>
    <property type="project" value="TreeGrafter"/>
</dbReference>
<dbReference type="InterPro" id="IPR001163">
    <property type="entry name" value="Sm_dom_euk/arc"/>
</dbReference>
<dbReference type="GO" id="GO:0043186">
    <property type="term" value="C:P granule"/>
    <property type="evidence" value="ECO:0007669"/>
    <property type="project" value="TreeGrafter"/>
</dbReference>
<dbReference type="GO" id="GO:0005682">
    <property type="term" value="C:U5 snRNP"/>
    <property type="evidence" value="ECO:0007669"/>
    <property type="project" value="TreeGrafter"/>
</dbReference>
<accession>A0A8J2PW87</accession>
<dbReference type="GO" id="GO:0071013">
    <property type="term" value="C:catalytic step 2 spliceosome"/>
    <property type="evidence" value="ECO:0007669"/>
    <property type="project" value="TreeGrafter"/>
</dbReference>
<dbReference type="PROSITE" id="PS52002">
    <property type="entry name" value="SM"/>
    <property type="match status" value="1"/>
</dbReference>
<dbReference type="GO" id="GO:0071011">
    <property type="term" value="C:precatalytic spliceosome"/>
    <property type="evidence" value="ECO:0007669"/>
    <property type="project" value="TreeGrafter"/>
</dbReference>
<evidence type="ECO:0000256" key="4">
    <source>
        <dbReference type="ARBA" id="ARBA00022728"/>
    </source>
</evidence>
<comment type="function">
    <text evidence="9">Plays a role in pre-mRNA splicing.</text>
</comment>
<dbReference type="GO" id="GO:0005686">
    <property type="term" value="C:U2 snRNP"/>
    <property type="evidence" value="ECO:0007669"/>
    <property type="project" value="TreeGrafter"/>
</dbReference>
<dbReference type="CDD" id="cd01719">
    <property type="entry name" value="Sm_G"/>
    <property type="match status" value="1"/>
</dbReference>
<gene>
    <name evidence="11" type="ORF">AFUS01_LOCUS40499</name>
</gene>